<comment type="caution">
    <text evidence="7">The sequence shown here is derived from an EMBL/GenBank/DDBJ whole genome shotgun (WGS) entry which is preliminary data.</text>
</comment>
<dbReference type="PROSITE" id="PS50995">
    <property type="entry name" value="HTH_MARR_2"/>
    <property type="match status" value="1"/>
</dbReference>
<dbReference type="Pfam" id="PF13508">
    <property type="entry name" value="Acetyltransf_7"/>
    <property type="match status" value="1"/>
</dbReference>
<dbReference type="GO" id="GO:0003700">
    <property type="term" value="F:DNA-binding transcription factor activity"/>
    <property type="evidence" value="ECO:0007669"/>
    <property type="project" value="InterPro"/>
</dbReference>
<dbReference type="CDD" id="cd04301">
    <property type="entry name" value="NAT_SF"/>
    <property type="match status" value="1"/>
</dbReference>
<proteinExistence type="predicted"/>
<gene>
    <name evidence="7" type="ORF">DFP79_1031</name>
</gene>
<keyword evidence="3 7" id="KW-0238">DNA-binding</keyword>
<feature type="domain" description="N-acetyltransferase" evidence="6">
    <location>
        <begin position="173"/>
        <end position="322"/>
    </location>
</feature>
<dbReference type="OrthoDB" id="1431064at2"/>
<evidence type="ECO:0000259" key="6">
    <source>
        <dbReference type="PROSITE" id="PS51186"/>
    </source>
</evidence>
<reference evidence="7 8" key="1">
    <citation type="submission" date="2019-03" db="EMBL/GenBank/DDBJ databases">
        <title>Genomic Encyclopedia of Type Strains, Phase III (KMG-III): the genomes of soil and plant-associated and newly described type strains.</title>
        <authorList>
            <person name="Whitman W."/>
        </authorList>
    </citation>
    <scope>NUCLEOTIDE SEQUENCE [LARGE SCALE GENOMIC DNA]</scope>
    <source>
        <strain evidence="7 8">CECT 7378</strain>
    </source>
</reference>
<dbReference type="PANTHER" id="PTHR13947:SF37">
    <property type="entry name" value="LD18367P"/>
    <property type="match status" value="1"/>
</dbReference>
<evidence type="ECO:0000259" key="5">
    <source>
        <dbReference type="PROSITE" id="PS50995"/>
    </source>
</evidence>
<dbReference type="InterPro" id="IPR011991">
    <property type="entry name" value="ArsR-like_HTH"/>
</dbReference>
<protein>
    <submittedName>
        <fullName evidence="7">DNA-binding MarR family transcriptional regulator</fullName>
    </submittedName>
</protein>
<name>A0A4V3CH27_9GAMM</name>
<dbReference type="InterPro" id="IPR050769">
    <property type="entry name" value="NAT_camello-type"/>
</dbReference>
<keyword evidence="1" id="KW-0808">Transferase</keyword>
<evidence type="ECO:0000256" key="3">
    <source>
        <dbReference type="ARBA" id="ARBA00023125"/>
    </source>
</evidence>
<accession>A0A4V3CH27</accession>
<evidence type="ECO:0000256" key="2">
    <source>
        <dbReference type="ARBA" id="ARBA00023015"/>
    </source>
</evidence>
<dbReference type="PROSITE" id="PS01117">
    <property type="entry name" value="HTH_MARR_1"/>
    <property type="match status" value="1"/>
</dbReference>
<dbReference type="EMBL" id="SNXC01000009">
    <property type="protein sequence ID" value="TDP00013.1"/>
    <property type="molecule type" value="Genomic_DNA"/>
</dbReference>
<feature type="domain" description="HTH marR-type" evidence="5">
    <location>
        <begin position="6"/>
        <end position="145"/>
    </location>
</feature>
<evidence type="ECO:0000313" key="7">
    <source>
        <dbReference type="EMBL" id="TDP00013.1"/>
    </source>
</evidence>
<dbReference type="RefSeq" id="WP_133502831.1">
    <property type="nucleotide sequence ID" value="NZ_SNXC01000009.1"/>
</dbReference>
<dbReference type="GO" id="GO:0008080">
    <property type="term" value="F:N-acetyltransferase activity"/>
    <property type="evidence" value="ECO:0007669"/>
    <property type="project" value="InterPro"/>
</dbReference>
<sequence>MEQFGVLALGSRMKRLSDFLFSEVQAVYNQASTQISATYFPILRLLNGSSGLGIVDISMELGLSHPAISKQVNKMIKDGLLVKVASEKDQRKSVVCLSEEAMLSMSEVEPILKAIGSEVTLLLEAQPIKTTFIESFSNVEREILHLGLTKQVVTQCKYDNQLFLEPYSSRHGTCFYDLNMAWLESHFMNQIEPQDFHSLGNPEKVVEEGGEVWCAVDRRKGHEDAQVIGVFALKPRDKLTKDSIELSKMTVTPSEQGNGVGRYMLTHAFRRARALDYKTLCLESARKLKSAIHLYDSFGFKEVNVDKFSYHRTDVYMALDIQNPHKRGFQ</sequence>
<dbReference type="SUPFAM" id="SSF46785">
    <property type="entry name" value="Winged helix' DNA-binding domain"/>
    <property type="match status" value="1"/>
</dbReference>
<dbReference type="CDD" id="cd00090">
    <property type="entry name" value="HTH_ARSR"/>
    <property type="match status" value="1"/>
</dbReference>
<dbReference type="InterPro" id="IPR000182">
    <property type="entry name" value="GNAT_dom"/>
</dbReference>
<organism evidence="7 8">
    <name type="scientific">Marinomonas balearica</name>
    <dbReference type="NCBI Taxonomy" id="491947"/>
    <lineage>
        <taxon>Bacteria</taxon>
        <taxon>Pseudomonadati</taxon>
        <taxon>Pseudomonadota</taxon>
        <taxon>Gammaproteobacteria</taxon>
        <taxon>Oceanospirillales</taxon>
        <taxon>Oceanospirillaceae</taxon>
        <taxon>Marinomonas</taxon>
    </lineage>
</organism>
<evidence type="ECO:0000256" key="4">
    <source>
        <dbReference type="ARBA" id="ARBA00023163"/>
    </source>
</evidence>
<dbReference type="Gene3D" id="1.10.10.10">
    <property type="entry name" value="Winged helix-like DNA-binding domain superfamily/Winged helix DNA-binding domain"/>
    <property type="match status" value="1"/>
</dbReference>
<keyword evidence="2" id="KW-0805">Transcription regulation</keyword>
<dbReference type="Proteomes" id="UP000294656">
    <property type="component" value="Unassembled WGS sequence"/>
</dbReference>
<evidence type="ECO:0000256" key="1">
    <source>
        <dbReference type="ARBA" id="ARBA00022679"/>
    </source>
</evidence>
<evidence type="ECO:0000313" key="8">
    <source>
        <dbReference type="Proteomes" id="UP000294656"/>
    </source>
</evidence>
<dbReference type="Gene3D" id="3.40.630.30">
    <property type="match status" value="1"/>
</dbReference>
<dbReference type="InterPro" id="IPR000835">
    <property type="entry name" value="HTH_MarR-typ"/>
</dbReference>
<dbReference type="PANTHER" id="PTHR13947">
    <property type="entry name" value="GNAT FAMILY N-ACETYLTRANSFERASE"/>
    <property type="match status" value="1"/>
</dbReference>
<dbReference type="SUPFAM" id="SSF55729">
    <property type="entry name" value="Acyl-CoA N-acyltransferases (Nat)"/>
    <property type="match status" value="1"/>
</dbReference>
<dbReference type="InterPro" id="IPR036390">
    <property type="entry name" value="WH_DNA-bd_sf"/>
</dbReference>
<dbReference type="AlphaFoldDB" id="A0A4V3CH27"/>
<dbReference type="SMART" id="SM00347">
    <property type="entry name" value="HTH_MARR"/>
    <property type="match status" value="1"/>
</dbReference>
<keyword evidence="4" id="KW-0804">Transcription</keyword>
<dbReference type="InterPro" id="IPR016181">
    <property type="entry name" value="Acyl_CoA_acyltransferase"/>
</dbReference>
<dbReference type="InterPro" id="IPR023187">
    <property type="entry name" value="Tscrpt_reg_MarR-type_CS"/>
</dbReference>
<dbReference type="PROSITE" id="PS51186">
    <property type="entry name" value="GNAT"/>
    <property type="match status" value="1"/>
</dbReference>
<keyword evidence="8" id="KW-1185">Reference proteome</keyword>
<dbReference type="InterPro" id="IPR036388">
    <property type="entry name" value="WH-like_DNA-bd_sf"/>
</dbReference>
<dbReference type="Pfam" id="PF12802">
    <property type="entry name" value="MarR_2"/>
    <property type="match status" value="1"/>
</dbReference>
<dbReference type="GO" id="GO:0003677">
    <property type="term" value="F:DNA binding"/>
    <property type="evidence" value="ECO:0007669"/>
    <property type="project" value="UniProtKB-KW"/>
</dbReference>